<evidence type="ECO:0000313" key="1">
    <source>
        <dbReference type="EMBL" id="TFY97917.1"/>
    </source>
</evidence>
<reference evidence="1 2" key="1">
    <citation type="submission" date="2019-03" db="EMBL/GenBank/DDBJ databases">
        <title>Ramlibacter rhizophilus CCTCC AB2015357, whole genome shotgun sequence.</title>
        <authorList>
            <person name="Zhang X."/>
            <person name="Feng G."/>
            <person name="Zhu H."/>
        </authorList>
    </citation>
    <scope>NUCLEOTIDE SEQUENCE [LARGE SCALE GENOMIC DNA]</scope>
    <source>
        <strain evidence="1 2">CCTCC AB2015357</strain>
    </source>
</reference>
<evidence type="ECO:0000313" key="2">
    <source>
        <dbReference type="Proteomes" id="UP000297564"/>
    </source>
</evidence>
<name>A0A4Z0BI24_9BURK</name>
<proteinExistence type="predicted"/>
<dbReference type="RefSeq" id="WP_135286143.1">
    <property type="nucleotide sequence ID" value="NZ_SMLL01000006.1"/>
</dbReference>
<organism evidence="1 2">
    <name type="scientific">Ramlibacter rhizophilus</name>
    <dbReference type="NCBI Taxonomy" id="1781167"/>
    <lineage>
        <taxon>Bacteria</taxon>
        <taxon>Pseudomonadati</taxon>
        <taxon>Pseudomonadota</taxon>
        <taxon>Betaproteobacteria</taxon>
        <taxon>Burkholderiales</taxon>
        <taxon>Comamonadaceae</taxon>
        <taxon>Ramlibacter</taxon>
    </lineage>
</organism>
<dbReference type="Proteomes" id="UP000297564">
    <property type="component" value="Unassembled WGS sequence"/>
</dbReference>
<accession>A0A4Z0BI24</accession>
<sequence length="67" mass="7401">MLRPLVLLLILANAAWFAWAQGLLRPWGLGPVPQAEPQRLERQLRPELLRVGAAAQHLAARASDPNT</sequence>
<comment type="caution">
    <text evidence="1">The sequence shown here is derived from an EMBL/GenBank/DDBJ whole genome shotgun (WGS) entry which is preliminary data.</text>
</comment>
<dbReference type="EMBL" id="SMLL01000006">
    <property type="protein sequence ID" value="TFY97917.1"/>
    <property type="molecule type" value="Genomic_DNA"/>
</dbReference>
<dbReference type="AlphaFoldDB" id="A0A4Z0BI24"/>
<protein>
    <recommendedName>
        <fullName evidence="3">Sporulation protein</fullName>
    </recommendedName>
</protein>
<gene>
    <name evidence="1" type="ORF">EZ242_15795</name>
</gene>
<dbReference type="OrthoDB" id="9153162at2"/>
<keyword evidence="2" id="KW-1185">Reference proteome</keyword>
<evidence type="ECO:0008006" key="3">
    <source>
        <dbReference type="Google" id="ProtNLM"/>
    </source>
</evidence>